<sequence>MWAVDLDSAVLVVAVSVLLAFPCCPWRKVPFDRANRAARLRKRPETVGAVWTVGLMQTTTFTRDSRSRLFPERGTLEGPAEEVVAMSAVGFAPYGVLDGPALLEALMVEKAVQPIASAEDLACDGFFETDEELAEFLGWYVDERAKDVA</sequence>
<keyword evidence="3" id="KW-1185">Reference proteome</keyword>
<organism evidence="2 3">
    <name type="scientific">Allokutzneria multivorans</name>
    <dbReference type="NCBI Taxonomy" id="1142134"/>
    <lineage>
        <taxon>Bacteria</taxon>
        <taxon>Bacillati</taxon>
        <taxon>Actinomycetota</taxon>
        <taxon>Actinomycetes</taxon>
        <taxon>Pseudonocardiales</taxon>
        <taxon>Pseudonocardiaceae</taxon>
        <taxon>Allokutzneria</taxon>
    </lineage>
</organism>
<evidence type="ECO:0000256" key="1">
    <source>
        <dbReference type="SAM" id="Phobius"/>
    </source>
</evidence>
<proteinExistence type="predicted"/>
<accession>A0ABP7TF69</accession>
<gene>
    <name evidence="2" type="ORF">GCM10022247_57790</name>
</gene>
<keyword evidence="1" id="KW-0812">Transmembrane</keyword>
<comment type="caution">
    <text evidence="2">The sequence shown here is derived from an EMBL/GenBank/DDBJ whole genome shotgun (WGS) entry which is preliminary data.</text>
</comment>
<evidence type="ECO:0000313" key="3">
    <source>
        <dbReference type="Proteomes" id="UP001501747"/>
    </source>
</evidence>
<reference evidence="3" key="1">
    <citation type="journal article" date="2019" name="Int. J. Syst. Evol. Microbiol.">
        <title>The Global Catalogue of Microorganisms (GCM) 10K type strain sequencing project: providing services to taxonomists for standard genome sequencing and annotation.</title>
        <authorList>
            <consortium name="The Broad Institute Genomics Platform"/>
            <consortium name="The Broad Institute Genome Sequencing Center for Infectious Disease"/>
            <person name="Wu L."/>
            <person name="Ma J."/>
        </authorList>
    </citation>
    <scope>NUCLEOTIDE SEQUENCE [LARGE SCALE GENOMIC DNA]</scope>
    <source>
        <strain evidence="3">JCM 17342</strain>
    </source>
</reference>
<evidence type="ECO:0000313" key="2">
    <source>
        <dbReference type="EMBL" id="GAA4025492.1"/>
    </source>
</evidence>
<keyword evidence="1" id="KW-0472">Membrane</keyword>
<protein>
    <submittedName>
        <fullName evidence="2">Uncharacterized protein</fullName>
    </submittedName>
</protein>
<name>A0ABP7TF69_9PSEU</name>
<dbReference type="EMBL" id="BAABAL010000019">
    <property type="protein sequence ID" value="GAA4025492.1"/>
    <property type="molecule type" value="Genomic_DNA"/>
</dbReference>
<dbReference type="Proteomes" id="UP001501747">
    <property type="component" value="Unassembled WGS sequence"/>
</dbReference>
<keyword evidence="1" id="KW-1133">Transmembrane helix</keyword>
<feature type="transmembrane region" description="Helical" evidence="1">
    <location>
        <begin position="6"/>
        <end position="26"/>
    </location>
</feature>